<dbReference type="AlphaFoldDB" id="A0AAV1D8J0"/>
<dbReference type="InterPro" id="IPR011989">
    <property type="entry name" value="ARM-like"/>
</dbReference>
<evidence type="ECO:0000313" key="6">
    <source>
        <dbReference type="EMBL" id="CAI9103923.1"/>
    </source>
</evidence>
<dbReference type="SUPFAM" id="SSF48371">
    <property type="entry name" value="ARM repeat"/>
    <property type="match status" value="1"/>
</dbReference>
<evidence type="ECO:0000256" key="1">
    <source>
        <dbReference type="ARBA" id="ARBA00010394"/>
    </source>
</evidence>
<keyword evidence="7" id="KW-1185">Reference proteome</keyword>
<dbReference type="Gene3D" id="1.25.10.10">
    <property type="entry name" value="Leucine-rich Repeat Variant"/>
    <property type="match status" value="1"/>
</dbReference>
<evidence type="ECO:0000313" key="7">
    <source>
        <dbReference type="Proteomes" id="UP001161247"/>
    </source>
</evidence>
<keyword evidence="4" id="KW-0653">Protein transport</keyword>
<keyword evidence="3" id="KW-0677">Repeat</keyword>
<feature type="region of interest" description="Disordered" evidence="5">
    <location>
        <begin position="1"/>
        <end position="29"/>
    </location>
</feature>
<keyword evidence="2" id="KW-0813">Transport</keyword>
<evidence type="ECO:0000256" key="3">
    <source>
        <dbReference type="ARBA" id="ARBA00022737"/>
    </source>
</evidence>
<feature type="compositionally biased region" description="Polar residues" evidence="5">
    <location>
        <begin position="1"/>
        <end position="18"/>
    </location>
</feature>
<comment type="similarity">
    <text evidence="1">Belongs to the importin alpha family.</text>
</comment>
<dbReference type="SMART" id="SM00185">
    <property type="entry name" value="ARM"/>
    <property type="match status" value="3"/>
</dbReference>
<protein>
    <submittedName>
        <fullName evidence="6">OLC1v1002518C1</fullName>
    </submittedName>
</protein>
<name>A0AAV1D8J0_OLDCO</name>
<dbReference type="PANTHER" id="PTHR23316">
    <property type="entry name" value="IMPORTIN ALPHA"/>
    <property type="match status" value="1"/>
</dbReference>
<dbReference type="InterPro" id="IPR016024">
    <property type="entry name" value="ARM-type_fold"/>
</dbReference>
<dbReference type="Proteomes" id="UP001161247">
    <property type="component" value="Chromosome 4"/>
</dbReference>
<proteinExistence type="inferred from homology"/>
<evidence type="ECO:0000256" key="4">
    <source>
        <dbReference type="ARBA" id="ARBA00022927"/>
    </source>
</evidence>
<evidence type="ECO:0000256" key="5">
    <source>
        <dbReference type="SAM" id="MobiDB-lite"/>
    </source>
</evidence>
<organism evidence="6 7">
    <name type="scientific">Oldenlandia corymbosa var. corymbosa</name>
    <dbReference type="NCBI Taxonomy" id="529605"/>
    <lineage>
        <taxon>Eukaryota</taxon>
        <taxon>Viridiplantae</taxon>
        <taxon>Streptophyta</taxon>
        <taxon>Embryophyta</taxon>
        <taxon>Tracheophyta</taxon>
        <taxon>Spermatophyta</taxon>
        <taxon>Magnoliopsida</taxon>
        <taxon>eudicotyledons</taxon>
        <taxon>Gunneridae</taxon>
        <taxon>Pentapetalae</taxon>
        <taxon>asterids</taxon>
        <taxon>lamiids</taxon>
        <taxon>Gentianales</taxon>
        <taxon>Rubiaceae</taxon>
        <taxon>Rubioideae</taxon>
        <taxon>Spermacoceae</taxon>
        <taxon>Hedyotis-Oldenlandia complex</taxon>
        <taxon>Oldenlandia</taxon>
    </lineage>
</organism>
<dbReference type="InterPro" id="IPR000225">
    <property type="entry name" value="Armadillo"/>
</dbReference>
<dbReference type="EMBL" id="OX459121">
    <property type="protein sequence ID" value="CAI9103923.1"/>
    <property type="molecule type" value="Genomic_DNA"/>
</dbReference>
<dbReference type="Pfam" id="PF00514">
    <property type="entry name" value="Arm"/>
    <property type="match status" value="2"/>
</dbReference>
<accession>A0AAV1D8J0</accession>
<reference evidence="6" key="1">
    <citation type="submission" date="2023-03" db="EMBL/GenBank/DDBJ databases">
        <authorList>
            <person name="Julca I."/>
        </authorList>
    </citation>
    <scope>NUCLEOTIDE SEQUENCE</scope>
</reference>
<dbReference type="GO" id="GO:0015031">
    <property type="term" value="P:protein transport"/>
    <property type="evidence" value="ECO:0007669"/>
    <property type="project" value="UniProtKB-KW"/>
</dbReference>
<sequence length="327" mass="36346">MSLSANETADSKGQQQEGAQLPWRISDPGQPEFEDSVVLLTKIVHSKVDSSDRESLDEMAHKYAARLVDEFLSRDDDPELQLFYLNSPSCFDAGKLCASVYSSPANEISSFRHPSPCVLIPVLSTLRNIAKGDDSQRQCIIDHRVLHHLRSLLDTSDNLAVKKKACQTISAIAAGNEKQTQVVIDAKLIEPLTSLLKDEESSLKEDAVQAVRDVISFGTRKGINVLGLKDFVEPLCDLLVCSDPKILTVCLEGLSMLCKPKSGGALNDFVMWTDHCKGLDRIKDLKRHGNPDIRDIALSSWDMIYEEALKLWKFYDEMGELQVRVGS</sequence>
<gene>
    <name evidence="6" type="ORF">OLC1_LOCUS12963</name>
</gene>
<evidence type="ECO:0000256" key="2">
    <source>
        <dbReference type="ARBA" id="ARBA00022448"/>
    </source>
</evidence>